<accession>L7LDM1</accession>
<evidence type="ECO:0000313" key="2">
    <source>
        <dbReference type="Proteomes" id="UP000053405"/>
    </source>
</evidence>
<dbReference type="InterPro" id="IPR023393">
    <property type="entry name" value="START-like_dom_sf"/>
</dbReference>
<dbReference type="eggNOG" id="COG3832">
    <property type="taxonomic scope" value="Bacteria"/>
</dbReference>
<dbReference type="Gene3D" id="3.30.530.20">
    <property type="match status" value="1"/>
</dbReference>
<comment type="caution">
    <text evidence="1">The sequence shown here is derived from an EMBL/GenBank/DDBJ whole genome shotgun (WGS) entry which is preliminary data.</text>
</comment>
<evidence type="ECO:0000313" key="1">
    <source>
        <dbReference type="EMBL" id="GAC58143.1"/>
    </source>
</evidence>
<dbReference type="RefSeq" id="WP_005941713.1">
    <property type="nucleotide sequence ID" value="NZ_ATVK01000016.1"/>
</dbReference>
<dbReference type="Proteomes" id="UP000053405">
    <property type="component" value="Unassembled WGS sequence"/>
</dbReference>
<dbReference type="EMBL" id="BANT01000031">
    <property type="protein sequence ID" value="GAC58143.1"/>
    <property type="molecule type" value="Genomic_DNA"/>
</dbReference>
<evidence type="ECO:0008006" key="3">
    <source>
        <dbReference type="Google" id="ProtNLM"/>
    </source>
</evidence>
<reference evidence="1 2" key="1">
    <citation type="submission" date="2012-12" db="EMBL/GenBank/DDBJ databases">
        <title>Whole genome shotgun sequence of Gordonia hirsuta NBRC 16056.</title>
        <authorList>
            <person name="Isaki-Nakamura S."/>
            <person name="Hosoyama A."/>
            <person name="Tsuchikane K."/>
            <person name="Katsumata H."/>
            <person name="Baba S."/>
            <person name="Yamazaki S."/>
            <person name="Fujita N."/>
        </authorList>
    </citation>
    <scope>NUCLEOTIDE SEQUENCE [LARGE SCALE GENOMIC DNA]</scope>
    <source>
        <strain evidence="1 2">NBRC 16056</strain>
    </source>
</reference>
<organism evidence="1 2">
    <name type="scientific">Gordonia hirsuta DSM 44140 = NBRC 16056</name>
    <dbReference type="NCBI Taxonomy" id="1121927"/>
    <lineage>
        <taxon>Bacteria</taxon>
        <taxon>Bacillati</taxon>
        <taxon>Actinomycetota</taxon>
        <taxon>Actinomycetes</taxon>
        <taxon>Mycobacteriales</taxon>
        <taxon>Gordoniaceae</taxon>
        <taxon>Gordonia</taxon>
    </lineage>
</organism>
<gene>
    <name evidence="1" type="ORF">GOHSU_31_00040</name>
</gene>
<proteinExistence type="predicted"/>
<dbReference type="Pfam" id="PF10604">
    <property type="entry name" value="Polyketide_cyc2"/>
    <property type="match status" value="1"/>
</dbReference>
<dbReference type="AlphaFoldDB" id="L7LDM1"/>
<dbReference type="InterPro" id="IPR019587">
    <property type="entry name" value="Polyketide_cyclase/dehydratase"/>
</dbReference>
<dbReference type="OrthoDB" id="288089at2"/>
<keyword evidence="2" id="KW-1185">Reference proteome</keyword>
<dbReference type="SUPFAM" id="SSF55961">
    <property type="entry name" value="Bet v1-like"/>
    <property type="match status" value="1"/>
</dbReference>
<name>L7LDM1_9ACTN</name>
<sequence>MGQVSATSTIDIAAEPSAVLAALSDYREVRPAILPENYRDYRVQEGGTGAGTVVHWILQATEKRSRDVLADVTVTTDSVTETDRNSSMVTVYRVTAAGAGSRVETTTRWQGAGGIGGFFEKTFAPKGLARIQTALLGNLKTRLER</sequence>
<dbReference type="InterPro" id="IPR014488">
    <property type="entry name" value="UCP017371"/>
</dbReference>
<dbReference type="PIRSF" id="PIRSF017371">
    <property type="entry name" value="UCP017371"/>
    <property type="match status" value="1"/>
</dbReference>
<protein>
    <recommendedName>
        <fullName evidence="3">Polyketide cyclase/dehydrase</fullName>
    </recommendedName>
</protein>
<dbReference type="STRING" id="1121927.GOHSU_31_00040"/>